<dbReference type="RefSeq" id="WP_087919323.1">
    <property type="nucleotide sequence ID" value="NZ_CP021780.1"/>
</dbReference>
<organism evidence="2 3">
    <name type="scientific">Paenibacillus donghaensis</name>
    <dbReference type="NCBI Taxonomy" id="414771"/>
    <lineage>
        <taxon>Bacteria</taxon>
        <taxon>Bacillati</taxon>
        <taxon>Bacillota</taxon>
        <taxon>Bacilli</taxon>
        <taxon>Bacillales</taxon>
        <taxon>Paenibacillaceae</taxon>
        <taxon>Paenibacillus</taxon>
    </lineage>
</organism>
<dbReference type="SUPFAM" id="SSF51735">
    <property type="entry name" value="NAD(P)-binding Rossmann-fold domains"/>
    <property type="match status" value="1"/>
</dbReference>
<evidence type="ECO:0000259" key="1">
    <source>
        <dbReference type="Pfam" id="PF13460"/>
    </source>
</evidence>
<dbReference type="PANTHER" id="PTHR43355:SF2">
    <property type="entry name" value="FLAVIN REDUCTASE (NADPH)"/>
    <property type="match status" value="1"/>
</dbReference>
<dbReference type="Pfam" id="PF13460">
    <property type="entry name" value="NAD_binding_10"/>
    <property type="match status" value="1"/>
</dbReference>
<dbReference type="GO" id="GO:0016646">
    <property type="term" value="F:oxidoreductase activity, acting on the CH-NH group of donors, NAD or NADP as acceptor"/>
    <property type="evidence" value="ECO:0007669"/>
    <property type="project" value="TreeGrafter"/>
</dbReference>
<dbReference type="PANTHER" id="PTHR43355">
    <property type="entry name" value="FLAVIN REDUCTASE (NADPH)"/>
    <property type="match status" value="1"/>
</dbReference>
<dbReference type="KEGG" id="pdh:B9T62_34270"/>
<dbReference type="CDD" id="cd05244">
    <property type="entry name" value="BVR-B_like_SDR_a"/>
    <property type="match status" value="1"/>
</dbReference>
<dbReference type="InterPro" id="IPR051606">
    <property type="entry name" value="Polyketide_Oxido-like"/>
</dbReference>
<name>A0A2Z2KY73_9BACL</name>
<evidence type="ECO:0000313" key="3">
    <source>
        <dbReference type="Proteomes" id="UP000249890"/>
    </source>
</evidence>
<feature type="domain" description="NAD(P)-binding" evidence="1">
    <location>
        <begin position="7"/>
        <end position="194"/>
    </location>
</feature>
<dbReference type="OrthoDB" id="9785372at2"/>
<dbReference type="InterPro" id="IPR036291">
    <property type="entry name" value="NAD(P)-bd_dom_sf"/>
</dbReference>
<evidence type="ECO:0000313" key="2">
    <source>
        <dbReference type="EMBL" id="ASA25358.1"/>
    </source>
</evidence>
<dbReference type="EMBL" id="CP021780">
    <property type="protein sequence ID" value="ASA25358.1"/>
    <property type="molecule type" value="Genomic_DNA"/>
</dbReference>
<dbReference type="InterPro" id="IPR016040">
    <property type="entry name" value="NAD(P)-bd_dom"/>
</dbReference>
<dbReference type="Proteomes" id="UP000249890">
    <property type="component" value="Chromosome"/>
</dbReference>
<dbReference type="AlphaFoldDB" id="A0A2Z2KY73"/>
<proteinExistence type="predicted"/>
<gene>
    <name evidence="2" type="ORF">B9T62_34270</name>
</gene>
<keyword evidence="3" id="KW-1185">Reference proteome</keyword>
<dbReference type="Gene3D" id="3.40.50.720">
    <property type="entry name" value="NAD(P)-binding Rossmann-like Domain"/>
    <property type="match status" value="1"/>
</dbReference>
<protein>
    <submittedName>
        <fullName evidence="2">3-beta hydroxysteroid dehydrogenase</fullName>
    </submittedName>
</protein>
<accession>A0A2Z2KY73</accession>
<reference evidence="2 3" key="1">
    <citation type="submission" date="2017-06" db="EMBL/GenBank/DDBJ databases">
        <title>Complete genome sequence of Paenibacillus donghaensis KCTC 13049T isolated from East Sea sediment, South Korea.</title>
        <authorList>
            <person name="Jung B.K."/>
            <person name="Hong S.-J."/>
            <person name="Shin J.-H."/>
        </authorList>
    </citation>
    <scope>NUCLEOTIDE SEQUENCE [LARGE SCALE GENOMIC DNA]</scope>
    <source>
        <strain evidence="2 3">KCTC 13049</strain>
    </source>
</reference>
<sequence>MDVVVIGATGRIGHAIVQEALKRKHQVTAAVRNPQAITATHERLATVAVDILDPASVAAVVRGHEEVISAFGPPSGREQDLLTAANSLVQGLQEAGLARLLVVGGAGSLKTESGELLMDTADFPQTLKPLAEAHAEAYATYSKSQLDYTVISPPAFIHPGRRTGQFRIGLDRLIVDEDGRSGISIEDFAVAVIDELEEGNYSRERFTVAY</sequence>